<dbReference type="GO" id="GO:0017178">
    <property type="term" value="F:diphthine-ammonia ligase activity"/>
    <property type="evidence" value="ECO:0000318"/>
    <property type="project" value="GO_Central"/>
</dbReference>
<dbReference type="KEGG" id="nve:5521664"/>
<comment type="pathway">
    <text evidence="1 9">Protein modification; peptidyl-diphthamide biosynthesis.</text>
</comment>
<dbReference type="AlphaFoldDB" id="A7RG89"/>
<dbReference type="PANTHER" id="PTHR12196">
    <property type="entry name" value="DOMAIN OF UNKNOWN FUNCTION 71 DUF71 -CONTAINING PROTEIN"/>
    <property type="match status" value="1"/>
</dbReference>
<dbReference type="HOGENOM" id="CLU_010289_0_0_1"/>
<dbReference type="Proteomes" id="UP000001593">
    <property type="component" value="Unassembled WGS sequence"/>
</dbReference>
<dbReference type="InterPro" id="IPR030662">
    <property type="entry name" value="DPH6/MJ0570"/>
</dbReference>
<dbReference type="CDD" id="cd01994">
    <property type="entry name" value="AANH_PF0828-like"/>
    <property type="match status" value="1"/>
</dbReference>
<comment type="function">
    <text evidence="9">Amidase that catalyzes the last step of diphthamide biosynthesis using ammonium and ATP.</text>
</comment>
<organism evidence="11 12">
    <name type="scientific">Nematostella vectensis</name>
    <name type="common">Starlet sea anemone</name>
    <dbReference type="NCBI Taxonomy" id="45351"/>
    <lineage>
        <taxon>Eukaryota</taxon>
        <taxon>Metazoa</taxon>
        <taxon>Cnidaria</taxon>
        <taxon>Anthozoa</taxon>
        <taxon>Hexacorallia</taxon>
        <taxon>Actiniaria</taxon>
        <taxon>Edwardsiidae</taxon>
        <taxon>Nematostella</taxon>
    </lineage>
</organism>
<dbReference type="InterPro" id="IPR002761">
    <property type="entry name" value="Diphthami_syn_dom"/>
</dbReference>
<comment type="catalytic activity">
    <reaction evidence="8 9">
        <text>diphthine-[translation elongation factor 2] + NH4(+) + ATP = diphthamide-[translation elongation factor 2] + AMP + diphosphate + H(+)</text>
        <dbReference type="Rhea" id="RHEA:19753"/>
        <dbReference type="Rhea" id="RHEA-COMP:10172"/>
        <dbReference type="Rhea" id="RHEA-COMP:10174"/>
        <dbReference type="ChEBI" id="CHEBI:15378"/>
        <dbReference type="ChEBI" id="CHEBI:16692"/>
        <dbReference type="ChEBI" id="CHEBI:28938"/>
        <dbReference type="ChEBI" id="CHEBI:30616"/>
        <dbReference type="ChEBI" id="CHEBI:33019"/>
        <dbReference type="ChEBI" id="CHEBI:82696"/>
        <dbReference type="ChEBI" id="CHEBI:456215"/>
        <dbReference type="EC" id="6.3.1.14"/>
    </reaction>
</comment>
<dbReference type="EC" id="6.3.1.14" evidence="3 9"/>
<evidence type="ECO:0000256" key="3">
    <source>
        <dbReference type="ARBA" id="ARBA00012089"/>
    </source>
</evidence>
<evidence type="ECO:0000256" key="7">
    <source>
        <dbReference type="ARBA" id="ARBA00022840"/>
    </source>
</evidence>
<keyword evidence="5 9" id="KW-0436">Ligase</keyword>
<feature type="domain" description="Diphthamide synthase" evidence="10">
    <location>
        <begin position="1"/>
        <end position="233"/>
    </location>
</feature>
<evidence type="ECO:0000313" key="12">
    <source>
        <dbReference type="Proteomes" id="UP000001593"/>
    </source>
</evidence>
<evidence type="ECO:0000313" key="11">
    <source>
        <dbReference type="EMBL" id="EDO49488.1"/>
    </source>
</evidence>
<evidence type="ECO:0000256" key="8">
    <source>
        <dbReference type="ARBA" id="ARBA00048108"/>
    </source>
</evidence>
<comment type="similarity">
    <text evidence="2 9">Belongs to the Diphthine--ammonia ligase family.</text>
</comment>
<dbReference type="Gene3D" id="3.90.1490.10">
    <property type="entry name" value="putative n-type atp pyrophosphatase, domain 2"/>
    <property type="match status" value="1"/>
</dbReference>
<dbReference type="eggNOG" id="KOG2316">
    <property type="taxonomic scope" value="Eukaryota"/>
</dbReference>
<evidence type="ECO:0000256" key="9">
    <source>
        <dbReference type="PIRNR" id="PIRNR039123"/>
    </source>
</evidence>
<evidence type="ECO:0000256" key="4">
    <source>
        <dbReference type="ARBA" id="ARBA00018426"/>
    </source>
</evidence>
<dbReference type="FunFam" id="3.90.1490.10:FF:000001">
    <property type="entry name" value="Diphthine--ammonia ligase"/>
    <property type="match status" value="1"/>
</dbReference>
<evidence type="ECO:0000259" key="10">
    <source>
        <dbReference type="Pfam" id="PF01902"/>
    </source>
</evidence>
<dbReference type="STRING" id="45351.A7RG89"/>
<dbReference type="GO" id="GO:0017183">
    <property type="term" value="P:protein histidyl modification to diphthamide"/>
    <property type="evidence" value="ECO:0000318"/>
    <property type="project" value="GO_Central"/>
</dbReference>
<dbReference type="OMA" id="NYALYWA"/>
<keyword evidence="6 9" id="KW-0547">Nucleotide-binding</keyword>
<evidence type="ECO:0000256" key="2">
    <source>
        <dbReference type="ARBA" id="ARBA00008496"/>
    </source>
</evidence>
<dbReference type="EMBL" id="DS469509">
    <property type="protein sequence ID" value="EDO49488.1"/>
    <property type="molecule type" value="Genomic_DNA"/>
</dbReference>
<evidence type="ECO:0000256" key="6">
    <source>
        <dbReference type="ARBA" id="ARBA00022741"/>
    </source>
</evidence>
<sequence>MRVVALISGGKDSCYNMMECVRNGHEIVALANLKPEKKDELDSYMFQSVGHNAINLYAEAMELPLYQRIISGSSVELGKNYKINKDDEVEDLFELLKSIQEKMEFDAIAVGAILSDYQRVRVEHVCTRLGIASLSYLWRRDQKELYTEMLSSGLVAIIIKVAVMGLSPRKHLGLTMEQLFPTVCKLNNEIGMNICGEGGEFESFTLDCPLFKKRIIIDESEVVIHSDDAFAEVGFLRLKAMHLEDKQMVI</sequence>
<dbReference type="NCBIfam" id="TIGR00290">
    <property type="entry name" value="MJ0570_dom"/>
    <property type="match status" value="1"/>
</dbReference>
<dbReference type="PhylomeDB" id="A7RG89"/>
<name>A7RG89_NEMVE</name>
<keyword evidence="7 9" id="KW-0067">ATP-binding</keyword>
<keyword evidence="12" id="KW-1185">Reference proteome</keyword>
<dbReference type="GO" id="GO:0005524">
    <property type="term" value="F:ATP binding"/>
    <property type="evidence" value="ECO:0007669"/>
    <property type="project" value="UniProtKB-UniRule"/>
</dbReference>
<dbReference type="FunFam" id="3.40.50.620:FF:000069">
    <property type="entry name" value="diphthine--ammonia ligase"/>
    <property type="match status" value="1"/>
</dbReference>
<dbReference type="InterPro" id="IPR014729">
    <property type="entry name" value="Rossmann-like_a/b/a_fold"/>
</dbReference>
<dbReference type="UniPathway" id="UPA00559"/>
<dbReference type="Pfam" id="PF01902">
    <property type="entry name" value="Diphthami_syn_2"/>
    <property type="match status" value="1"/>
</dbReference>
<evidence type="ECO:0000256" key="5">
    <source>
        <dbReference type="ARBA" id="ARBA00022598"/>
    </source>
</evidence>
<dbReference type="PIRSF" id="PIRSF039123">
    <property type="entry name" value="Diphthamide_synthase"/>
    <property type="match status" value="1"/>
</dbReference>
<evidence type="ECO:0000256" key="1">
    <source>
        <dbReference type="ARBA" id="ARBA00005156"/>
    </source>
</evidence>
<dbReference type="PANTHER" id="PTHR12196:SF2">
    <property type="entry name" value="DIPHTHINE--AMMONIA LIGASE"/>
    <property type="match status" value="1"/>
</dbReference>
<gene>
    <name evidence="11" type="ORF">NEMVEDRAFT_v1g238043</name>
</gene>
<proteinExistence type="inferred from homology"/>
<protein>
    <recommendedName>
        <fullName evidence="4 9">Diphthine--ammonia ligase</fullName>
        <ecNumber evidence="3 9">6.3.1.14</ecNumber>
    </recommendedName>
</protein>
<dbReference type="InParanoid" id="A7RG89"/>
<reference evidence="11 12" key="1">
    <citation type="journal article" date="2007" name="Science">
        <title>Sea anemone genome reveals ancestral eumetazoan gene repertoire and genomic organization.</title>
        <authorList>
            <person name="Putnam N.H."/>
            <person name="Srivastava M."/>
            <person name="Hellsten U."/>
            <person name="Dirks B."/>
            <person name="Chapman J."/>
            <person name="Salamov A."/>
            <person name="Terry A."/>
            <person name="Shapiro H."/>
            <person name="Lindquist E."/>
            <person name="Kapitonov V.V."/>
            <person name="Jurka J."/>
            <person name="Genikhovich G."/>
            <person name="Grigoriev I.V."/>
            <person name="Lucas S.M."/>
            <person name="Steele R.E."/>
            <person name="Finnerty J.R."/>
            <person name="Technau U."/>
            <person name="Martindale M.Q."/>
            <person name="Rokhsar D.S."/>
        </authorList>
    </citation>
    <scope>NUCLEOTIDE SEQUENCE [LARGE SCALE GENOMIC DNA]</scope>
    <source>
        <strain evidence="12">CH2 X CH6</strain>
    </source>
</reference>
<dbReference type="Gene3D" id="3.40.50.620">
    <property type="entry name" value="HUPs"/>
    <property type="match status" value="1"/>
</dbReference>
<dbReference type="SUPFAM" id="SSF52402">
    <property type="entry name" value="Adenine nucleotide alpha hydrolases-like"/>
    <property type="match status" value="1"/>
</dbReference>
<accession>A7RG89</accession>